<dbReference type="GeneID" id="108660709"/>
<protein>
    <submittedName>
        <fullName evidence="3">Uncharacterized protein LOC108660709</fullName>
    </submittedName>
</protein>
<evidence type="ECO:0000313" key="2">
    <source>
        <dbReference type="Proteomes" id="UP000694886"/>
    </source>
</evidence>
<accession>A0AB32VV82</accession>
<proteinExistence type="predicted"/>
<name>A0AB32VV82_THECC</name>
<reference evidence="3" key="2">
    <citation type="submission" date="2025-08" db="UniProtKB">
        <authorList>
            <consortium name="RefSeq"/>
        </authorList>
    </citation>
    <scope>IDENTIFICATION</scope>
</reference>
<dbReference type="Gramene" id="Tc02v2_t022960.1">
    <property type="protein sequence ID" value="Tc02v2_p022960.1"/>
    <property type="gene ID" value="Tc02v2_g022960"/>
</dbReference>
<dbReference type="InterPro" id="IPR016197">
    <property type="entry name" value="Chromo-like_dom_sf"/>
</dbReference>
<dbReference type="SUPFAM" id="SSF54160">
    <property type="entry name" value="Chromo domain-like"/>
    <property type="match status" value="1"/>
</dbReference>
<dbReference type="InterPro" id="IPR056924">
    <property type="entry name" value="SH3_Tf2-1"/>
</dbReference>
<organism evidence="2 3">
    <name type="scientific">Theobroma cacao</name>
    <name type="common">Cacao</name>
    <name type="synonym">Cocoa</name>
    <dbReference type="NCBI Taxonomy" id="3641"/>
    <lineage>
        <taxon>Eukaryota</taxon>
        <taxon>Viridiplantae</taxon>
        <taxon>Streptophyta</taxon>
        <taxon>Embryophyta</taxon>
        <taxon>Tracheophyta</taxon>
        <taxon>Spermatophyta</taxon>
        <taxon>Magnoliopsida</taxon>
        <taxon>eudicotyledons</taxon>
        <taxon>Gunneridae</taxon>
        <taxon>Pentapetalae</taxon>
        <taxon>rosids</taxon>
        <taxon>malvids</taxon>
        <taxon>Malvales</taxon>
        <taxon>Malvaceae</taxon>
        <taxon>Byttnerioideae</taxon>
        <taxon>Theobroma</taxon>
    </lineage>
</organism>
<dbReference type="Pfam" id="PF24626">
    <property type="entry name" value="SH3_Tf2-1"/>
    <property type="match status" value="1"/>
</dbReference>
<dbReference type="AlphaFoldDB" id="A0AB32VV82"/>
<dbReference type="KEGG" id="tcc:108660709"/>
<gene>
    <name evidence="3" type="primary">LOC108660709</name>
</gene>
<evidence type="ECO:0000313" key="3">
    <source>
        <dbReference type="RefSeq" id="XP_017970465.1"/>
    </source>
</evidence>
<dbReference type="Proteomes" id="UP000694886">
    <property type="component" value="Chromosome 2"/>
</dbReference>
<dbReference type="PANTHER" id="PTHR46148:SF60">
    <property type="entry name" value="CHROMO DOMAIN-CONTAINING PROTEIN"/>
    <property type="match status" value="1"/>
</dbReference>
<dbReference type="PANTHER" id="PTHR46148">
    <property type="entry name" value="CHROMO DOMAIN-CONTAINING PROTEIN"/>
    <property type="match status" value="1"/>
</dbReference>
<reference evidence="2" key="1">
    <citation type="journal article" date="1997" name="Nucleic Acids Res.">
        <title>tRNAscan-SE: a program for improved detection of transfer RNA genes in genomic sequence.</title>
        <authorList>
            <person name="Lowe T.M."/>
            <person name="Eddy S.R."/>
        </authorList>
    </citation>
    <scope>NUCLEOTIDE SEQUENCE [LARGE SCALE GENOMIC DNA]</scope>
    <source>
        <strain evidence="2">r\B97-61/B2</strain>
    </source>
</reference>
<sequence length="185" mass="21874">MLTAQSRQKSYADNRRRPLEFEVGDYVFLKVSPCKEIRIFGKKSKLNHRYIGPFEILEHVGTVAYRLALPLDFEGINLVFHVSMLHKYVQDPSHVIQHDTVLLEDGLKYQEQPVAILDYQVKRLRSKNIALVKVLWRNHSVEEATWELEEEMRAKYHIYIKVKCTVKCLYVVVIRGRICFKWGRL</sequence>
<evidence type="ECO:0000259" key="1">
    <source>
        <dbReference type="Pfam" id="PF24626"/>
    </source>
</evidence>
<dbReference type="RefSeq" id="XP_017970465.1">
    <property type="nucleotide sequence ID" value="XM_018114976.1"/>
</dbReference>
<feature type="domain" description="Tf2-1-like SH3-like" evidence="1">
    <location>
        <begin position="24"/>
        <end position="89"/>
    </location>
</feature>